<dbReference type="InterPro" id="IPR036388">
    <property type="entry name" value="WH-like_DNA-bd_sf"/>
</dbReference>
<name>A0A0D8I9G6_9CLOT</name>
<evidence type="ECO:0000256" key="1">
    <source>
        <dbReference type="ARBA" id="ARBA00023015"/>
    </source>
</evidence>
<keyword evidence="3" id="KW-0804">Transcription</keyword>
<dbReference type="OrthoDB" id="9802328at2"/>
<gene>
    <name evidence="4" type="ORF">CACET_c28540</name>
</gene>
<dbReference type="PANTHER" id="PTHR38445">
    <property type="entry name" value="HTH-TYPE TRANSCRIPTIONAL REPRESSOR YTRA"/>
    <property type="match status" value="1"/>
</dbReference>
<organism evidence="4 5">
    <name type="scientific">Clostridium aceticum</name>
    <dbReference type="NCBI Taxonomy" id="84022"/>
    <lineage>
        <taxon>Bacteria</taxon>
        <taxon>Bacillati</taxon>
        <taxon>Bacillota</taxon>
        <taxon>Clostridia</taxon>
        <taxon>Eubacteriales</taxon>
        <taxon>Clostridiaceae</taxon>
        <taxon>Clostridium</taxon>
    </lineage>
</organism>
<dbReference type="SUPFAM" id="SSF46785">
    <property type="entry name" value="Winged helix' DNA-binding domain"/>
    <property type="match status" value="1"/>
</dbReference>
<evidence type="ECO:0000256" key="2">
    <source>
        <dbReference type="ARBA" id="ARBA00023125"/>
    </source>
</evidence>
<protein>
    <submittedName>
        <fullName evidence="4">Transcriptional regulator GntR family</fullName>
    </submittedName>
</protein>
<keyword evidence="1" id="KW-0805">Transcription regulation</keyword>
<dbReference type="InterPro" id="IPR036390">
    <property type="entry name" value="WH_DNA-bd_sf"/>
</dbReference>
<evidence type="ECO:0000313" key="4">
    <source>
        <dbReference type="EMBL" id="AKL96299.1"/>
    </source>
</evidence>
<sequence length="130" mass="14868">MLLKIDFESEVPIYQQIKNQIIKGIATGELTSGESLPSVRQLAADIGINFHTVNKVYTQLKQEGWVIIHRKSGVIVQPQLKGELTEEYLESLEENLEMIAAEAYLRGISRETFVEIINKKFDNFMRKGEK</sequence>
<dbReference type="GO" id="GO:0003677">
    <property type="term" value="F:DNA binding"/>
    <property type="evidence" value="ECO:0007669"/>
    <property type="project" value="UniProtKB-KW"/>
</dbReference>
<dbReference type="EMBL" id="CP009687">
    <property type="protein sequence ID" value="AKL96299.1"/>
    <property type="molecule type" value="Genomic_DNA"/>
</dbReference>
<dbReference type="STRING" id="84022.CACET_c28540"/>
<dbReference type="CDD" id="cd07377">
    <property type="entry name" value="WHTH_GntR"/>
    <property type="match status" value="1"/>
</dbReference>
<dbReference type="PROSITE" id="PS50949">
    <property type="entry name" value="HTH_GNTR"/>
    <property type="match status" value="1"/>
</dbReference>
<accession>A0A0D8I9G6</accession>
<dbReference type="Proteomes" id="UP000035704">
    <property type="component" value="Chromosome"/>
</dbReference>
<dbReference type="PATRIC" id="fig|84022.5.peg.269"/>
<dbReference type="RefSeq" id="WP_044824848.1">
    <property type="nucleotide sequence ID" value="NZ_CP009687.1"/>
</dbReference>
<evidence type="ECO:0000256" key="3">
    <source>
        <dbReference type="ARBA" id="ARBA00023163"/>
    </source>
</evidence>
<keyword evidence="5" id="KW-1185">Reference proteome</keyword>
<reference evidence="4 5" key="1">
    <citation type="submission" date="2014-10" db="EMBL/GenBank/DDBJ databases">
        <title>Genome sequence of Clostridium aceticum DSM 1496.</title>
        <authorList>
            <person name="Poehlein A."/>
            <person name="Schiel-Bengelsdorf B."/>
            <person name="Gottschalk G."/>
            <person name="Duerre P."/>
            <person name="Daniel R."/>
        </authorList>
    </citation>
    <scope>NUCLEOTIDE SEQUENCE [LARGE SCALE GENOMIC DNA]</scope>
    <source>
        <strain evidence="4 5">DSM 1496</strain>
    </source>
</reference>
<proteinExistence type="predicted"/>
<dbReference type="InterPro" id="IPR000524">
    <property type="entry name" value="Tscrpt_reg_HTH_GntR"/>
</dbReference>
<dbReference type="SMART" id="SM00345">
    <property type="entry name" value="HTH_GNTR"/>
    <property type="match status" value="1"/>
</dbReference>
<dbReference type="AlphaFoldDB" id="A0A0D8I9G6"/>
<evidence type="ECO:0000313" key="5">
    <source>
        <dbReference type="Proteomes" id="UP000035704"/>
    </source>
</evidence>
<dbReference type="Pfam" id="PF00392">
    <property type="entry name" value="GntR"/>
    <property type="match status" value="1"/>
</dbReference>
<dbReference type="Gene3D" id="1.10.10.10">
    <property type="entry name" value="Winged helix-like DNA-binding domain superfamily/Winged helix DNA-binding domain"/>
    <property type="match status" value="1"/>
</dbReference>
<keyword evidence="2" id="KW-0238">DNA-binding</keyword>
<dbReference type="KEGG" id="cace:CACET_c28540"/>
<dbReference type="PANTHER" id="PTHR38445:SF12">
    <property type="entry name" value="GNTR-FAMILY TRANSCRIPTIONAL REGULATOR"/>
    <property type="match status" value="1"/>
</dbReference>
<dbReference type="GO" id="GO:0003700">
    <property type="term" value="F:DNA-binding transcription factor activity"/>
    <property type="evidence" value="ECO:0007669"/>
    <property type="project" value="InterPro"/>
</dbReference>